<keyword evidence="3" id="KW-1185">Reference proteome</keyword>
<evidence type="ECO:0000313" key="3">
    <source>
        <dbReference type="Proteomes" id="UP000054359"/>
    </source>
</evidence>
<feature type="transmembrane region" description="Helical" evidence="1">
    <location>
        <begin position="7"/>
        <end position="40"/>
    </location>
</feature>
<dbReference type="Proteomes" id="UP000054359">
    <property type="component" value="Unassembled WGS sequence"/>
</dbReference>
<evidence type="ECO:0000256" key="1">
    <source>
        <dbReference type="SAM" id="Phobius"/>
    </source>
</evidence>
<dbReference type="AlphaFoldDB" id="A0A087T8R1"/>
<dbReference type="EMBL" id="KK113991">
    <property type="protein sequence ID" value="KFM61500.1"/>
    <property type="molecule type" value="Genomic_DNA"/>
</dbReference>
<dbReference type="PROSITE" id="PS51257">
    <property type="entry name" value="PROKAR_LIPOPROTEIN"/>
    <property type="match status" value="1"/>
</dbReference>
<keyword evidence="1" id="KW-0472">Membrane</keyword>
<gene>
    <name evidence="2" type="ORF">X975_25054</name>
</gene>
<evidence type="ECO:0000313" key="2">
    <source>
        <dbReference type="EMBL" id="KFM61500.1"/>
    </source>
</evidence>
<organism evidence="2 3">
    <name type="scientific">Stegodyphus mimosarum</name>
    <name type="common">African social velvet spider</name>
    <dbReference type="NCBI Taxonomy" id="407821"/>
    <lineage>
        <taxon>Eukaryota</taxon>
        <taxon>Metazoa</taxon>
        <taxon>Ecdysozoa</taxon>
        <taxon>Arthropoda</taxon>
        <taxon>Chelicerata</taxon>
        <taxon>Arachnida</taxon>
        <taxon>Araneae</taxon>
        <taxon>Araneomorphae</taxon>
        <taxon>Entelegynae</taxon>
        <taxon>Eresoidea</taxon>
        <taxon>Eresidae</taxon>
        <taxon>Stegodyphus</taxon>
    </lineage>
</organism>
<protein>
    <submittedName>
        <fullName evidence="2">Uncharacterized protein</fullName>
    </submittedName>
</protein>
<keyword evidence="1" id="KW-0812">Transmembrane</keyword>
<accession>A0A087T8R1</accession>
<sequence length="46" mass="5086">MGKVVKVMIVIFCAVVAIFVSCIVILCKISFFSFLVVILLHISLPM</sequence>
<reference evidence="2 3" key="1">
    <citation type="submission" date="2013-11" db="EMBL/GenBank/DDBJ databases">
        <title>Genome sequencing of Stegodyphus mimosarum.</title>
        <authorList>
            <person name="Bechsgaard J."/>
        </authorList>
    </citation>
    <scope>NUCLEOTIDE SEQUENCE [LARGE SCALE GENOMIC DNA]</scope>
</reference>
<feature type="non-terminal residue" evidence="2">
    <location>
        <position position="46"/>
    </location>
</feature>
<proteinExistence type="predicted"/>
<name>A0A087T8R1_STEMI</name>
<keyword evidence="1" id="KW-1133">Transmembrane helix</keyword>